<gene>
    <name evidence="1" type="ORF">A6X21_14435</name>
</gene>
<dbReference type="EMBL" id="LYDR01000158">
    <property type="protein sequence ID" value="ODA28055.1"/>
    <property type="molecule type" value="Genomic_DNA"/>
</dbReference>
<comment type="caution">
    <text evidence="1">The sequence shown here is derived from an EMBL/GenBank/DDBJ whole genome shotgun (WGS) entry which is preliminary data.</text>
</comment>
<reference evidence="1 2" key="1">
    <citation type="submission" date="2016-05" db="EMBL/GenBank/DDBJ databases">
        <title>Genomic and physiological characterization of Planctopirus sp. isolated from fresh water lake.</title>
        <authorList>
            <person name="Subhash Y."/>
            <person name="Ramana C."/>
        </authorList>
    </citation>
    <scope>NUCLEOTIDE SEQUENCE [LARGE SCALE GENOMIC DNA]</scope>
    <source>
        <strain evidence="1 2">JC280</strain>
    </source>
</reference>
<proteinExistence type="predicted"/>
<sequence>MITREVPLDFSNLAHLDDGKINHLLRHHIQRLAQDCTHRPYDKTSRKVTMDFHIKPVMGADGQLEEVGVEIEVKSKTPVHRSKRYAMRVVQGGLAFNADFPDSVDQAPLPFDQ</sequence>
<evidence type="ECO:0000313" key="1">
    <source>
        <dbReference type="EMBL" id="ODA28055.1"/>
    </source>
</evidence>
<dbReference type="STRING" id="1841610.A6X21_14435"/>
<name>A0A1C3E474_9PLAN</name>
<accession>A0A1C3E474</accession>
<evidence type="ECO:0000313" key="2">
    <source>
        <dbReference type="Proteomes" id="UP000094828"/>
    </source>
</evidence>
<dbReference type="RefSeq" id="WP_068853194.1">
    <property type="nucleotide sequence ID" value="NZ_LYDR01000158.1"/>
</dbReference>
<keyword evidence="2" id="KW-1185">Reference proteome</keyword>
<organism evidence="1 2">
    <name type="scientific">Planctopirus hydrillae</name>
    <dbReference type="NCBI Taxonomy" id="1841610"/>
    <lineage>
        <taxon>Bacteria</taxon>
        <taxon>Pseudomonadati</taxon>
        <taxon>Planctomycetota</taxon>
        <taxon>Planctomycetia</taxon>
        <taxon>Planctomycetales</taxon>
        <taxon>Planctomycetaceae</taxon>
        <taxon>Planctopirus</taxon>
    </lineage>
</organism>
<dbReference type="OrthoDB" id="9879129at2"/>
<dbReference type="Proteomes" id="UP000094828">
    <property type="component" value="Unassembled WGS sequence"/>
</dbReference>
<dbReference type="AlphaFoldDB" id="A0A1C3E474"/>
<protein>
    <submittedName>
        <fullName evidence="1">Uncharacterized protein</fullName>
    </submittedName>
</protein>